<evidence type="ECO:0000313" key="11">
    <source>
        <dbReference type="EMBL" id="CAA9417288.1"/>
    </source>
</evidence>
<dbReference type="Pfam" id="PF02789">
    <property type="entry name" value="Peptidase_M17_N"/>
    <property type="match status" value="1"/>
</dbReference>
<dbReference type="Gene3D" id="3.40.630.10">
    <property type="entry name" value="Zn peptidases"/>
    <property type="match status" value="1"/>
</dbReference>
<dbReference type="PANTHER" id="PTHR11963">
    <property type="entry name" value="LEUCINE AMINOPEPTIDASE-RELATED"/>
    <property type="match status" value="1"/>
</dbReference>
<evidence type="ECO:0000259" key="9">
    <source>
        <dbReference type="Pfam" id="PF00883"/>
    </source>
</evidence>
<feature type="domain" description="Cytosol aminopeptidase" evidence="9">
    <location>
        <begin position="174"/>
        <end position="320"/>
    </location>
</feature>
<evidence type="ECO:0000256" key="1">
    <source>
        <dbReference type="ARBA" id="ARBA00009528"/>
    </source>
</evidence>
<sequence>MVRIDASGGALGEVSTPMLAVGLHKGESAPQELAGAADPVLSNGDFSGKEGETALVYAPEGIASSRLLLVGLGERTSFTLDTLRRASAIAAKRARALKLDDAAFALPVSEGSAARVAAAEAAAEGAALGLYRFDRYKTNSESRELGTFTLVHDDEDEVAGGAGTGAKLAAAALLARDLANEPSNTATPEYLAGKGREIAERYGMEATILDRAGIEAEGMNGLATVGRASENEPRFIALEHHGGKDGSPPIVLVGKAVTFDSGGISIKPTAGMEDMKYDMSGGAAVLGAIEAVGSLNLPLNVVALVPATENLPGGNAFKPG</sequence>
<proteinExistence type="inferred from homology"/>
<dbReference type="InterPro" id="IPR011356">
    <property type="entry name" value="Leucine_aapep/pepB"/>
</dbReference>
<evidence type="ECO:0000256" key="7">
    <source>
        <dbReference type="ARBA" id="ARBA00050021"/>
    </source>
</evidence>
<dbReference type="Pfam" id="PF00883">
    <property type="entry name" value="Peptidase_M17"/>
    <property type="match status" value="1"/>
</dbReference>
<evidence type="ECO:0000256" key="3">
    <source>
        <dbReference type="ARBA" id="ARBA00022670"/>
    </source>
</evidence>
<dbReference type="SUPFAM" id="SSF53187">
    <property type="entry name" value="Zn-dependent exopeptidases"/>
    <property type="match status" value="1"/>
</dbReference>
<gene>
    <name evidence="11" type="ORF">AVDCRST_MAG82-1191</name>
</gene>
<dbReference type="PRINTS" id="PR00481">
    <property type="entry name" value="LAMNOPPTDASE"/>
</dbReference>
<evidence type="ECO:0000256" key="2">
    <source>
        <dbReference type="ARBA" id="ARBA00022438"/>
    </source>
</evidence>
<dbReference type="InterPro" id="IPR043472">
    <property type="entry name" value="Macro_dom-like"/>
</dbReference>
<feature type="domain" description="Peptidase M17 leucyl aminopeptidase N-terminal" evidence="10">
    <location>
        <begin position="27"/>
        <end position="139"/>
    </location>
</feature>
<evidence type="ECO:0000256" key="4">
    <source>
        <dbReference type="ARBA" id="ARBA00022801"/>
    </source>
</evidence>
<feature type="non-terminal residue" evidence="11">
    <location>
        <position position="320"/>
    </location>
</feature>
<keyword evidence="4 11" id="KW-0378">Hydrolase</keyword>
<comment type="similarity">
    <text evidence="1">Belongs to the peptidase M17 family.</text>
</comment>
<evidence type="ECO:0000256" key="8">
    <source>
        <dbReference type="ARBA" id="ARBA00050061"/>
    </source>
</evidence>
<dbReference type="SUPFAM" id="SSF52949">
    <property type="entry name" value="Macro domain-like"/>
    <property type="match status" value="1"/>
</dbReference>
<reference evidence="11" key="1">
    <citation type="submission" date="2020-02" db="EMBL/GenBank/DDBJ databases">
        <authorList>
            <person name="Meier V. D."/>
        </authorList>
    </citation>
    <scope>NUCLEOTIDE SEQUENCE</scope>
    <source>
        <strain evidence="11">AVDCRST_MAG82</strain>
    </source>
</reference>
<dbReference type="InterPro" id="IPR000819">
    <property type="entry name" value="Peptidase_M17_C"/>
</dbReference>
<dbReference type="GO" id="GO:0006508">
    <property type="term" value="P:proteolysis"/>
    <property type="evidence" value="ECO:0007669"/>
    <property type="project" value="UniProtKB-KW"/>
</dbReference>
<keyword evidence="2 11" id="KW-0031">Aminopeptidase</keyword>
<organism evidence="11">
    <name type="scientific">uncultured Rubrobacteraceae bacterium</name>
    <dbReference type="NCBI Taxonomy" id="349277"/>
    <lineage>
        <taxon>Bacteria</taxon>
        <taxon>Bacillati</taxon>
        <taxon>Actinomycetota</taxon>
        <taxon>Rubrobacteria</taxon>
        <taxon>Rubrobacterales</taxon>
        <taxon>Rubrobacteraceae</taxon>
        <taxon>environmental samples</taxon>
    </lineage>
</organism>
<dbReference type="GO" id="GO:0070006">
    <property type="term" value="F:metalloaminopeptidase activity"/>
    <property type="evidence" value="ECO:0007669"/>
    <property type="project" value="InterPro"/>
</dbReference>
<comment type="function">
    <text evidence="6">Presumably involved in the processing and regular turnover of intracellular proteins. Catalyzes the removal of unsubstituted N-terminal amino acids from various peptides.</text>
</comment>
<dbReference type="GO" id="GO:0005737">
    <property type="term" value="C:cytoplasm"/>
    <property type="evidence" value="ECO:0007669"/>
    <property type="project" value="InterPro"/>
</dbReference>
<evidence type="ECO:0000259" key="10">
    <source>
        <dbReference type="Pfam" id="PF02789"/>
    </source>
</evidence>
<evidence type="ECO:0000256" key="6">
    <source>
        <dbReference type="ARBA" id="ARBA00049972"/>
    </source>
</evidence>
<dbReference type="Gene3D" id="3.40.220.10">
    <property type="entry name" value="Leucine Aminopeptidase, subunit E, domain 1"/>
    <property type="match status" value="1"/>
</dbReference>
<name>A0A6J4PKM6_9ACTN</name>
<dbReference type="GO" id="GO:0030145">
    <property type="term" value="F:manganese ion binding"/>
    <property type="evidence" value="ECO:0007669"/>
    <property type="project" value="InterPro"/>
</dbReference>
<dbReference type="AlphaFoldDB" id="A0A6J4PKM6"/>
<evidence type="ECO:0000256" key="5">
    <source>
        <dbReference type="ARBA" id="ARBA00033172"/>
    </source>
</evidence>
<accession>A0A6J4PKM6</accession>
<dbReference type="InterPro" id="IPR008283">
    <property type="entry name" value="Peptidase_M17_N"/>
</dbReference>
<dbReference type="PANTHER" id="PTHR11963:SF23">
    <property type="entry name" value="CYTOSOL AMINOPEPTIDASE"/>
    <property type="match status" value="1"/>
</dbReference>
<keyword evidence="3" id="KW-0645">Protease</keyword>
<dbReference type="EMBL" id="CADCVA010000163">
    <property type="protein sequence ID" value="CAA9417288.1"/>
    <property type="molecule type" value="Genomic_DNA"/>
</dbReference>
<protein>
    <recommendedName>
        <fullName evidence="7">Probable cytosol aminopeptidase</fullName>
    </recommendedName>
    <alternativeName>
        <fullName evidence="8">Leucine aminopeptidase</fullName>
    </alternativeName>
    <alternativeName>
        <fullName evidence="5">Leucyl aminopeptidase</fullName>
    </alternativeName>
</protein>